<dbReference type="AlphaFoldDB" id="A0A397S586"/>
<dbReference type="EMBL" id="QKYT01000781">
    <property type="protein sequence ID" value="RIA81540.1"/>
    <property type="molecule type" value="Genomic_DNA"/>
</dbReference>
<organism evidence="1 2">
    <name type="scientific">Glomus cerebriforme</name>
    <dbReference type="NCBI Taxonomy" id="658196"/>
    <lineage>
        <taxon>Eukaryota</taxon>
        <taxon>Fungi</taxon>
        <taxon>Fungi incertae sedis</taxon>
        <taxon>Mucoromycota</taxon>
        <taxon>Glomeromycotina</taxon>
        <taxon>Glomeromycetes</taxon>
        <taxon>Glomerales</taxon>
        <taxon>Glomeraceae</taxon>
        <taxon>Glomus</taxon>
    </lineage>
</organism>
<keyword evidence="2" id="KW-1185">Reference proteome</keyword>
<gene>
    <name evidence="1" type="ORF">C1645_790187</name>
</gene>
<evidence type="ECO:0000313" key="1">
    <source>
        <dbReference type="EMBL" id="RIA81540.1"/>
    </source>
</evidence>
<name>A0A397S586_9GLOM</name>
<protein>
    <submittedName>
        <fullName evidence="1">Uncharacterized protein</fullName>
    </submittedName>
</protein>
<dbReference type="OrthoDB" id="2338264at2759"/>
<feature type="non-terminal residue" evidence="1">
    <location>
        <position position="259"/>
    </location>
</feature>
<accession>A0A397S586</accession>
<reference evidence="1 2" key="1">
    <citation type="submission" date="2018-06" db="EMBL/GenBank/DDBJ databases">
        <title>Comparative genomics reveals the genomic features of Rhizophagus irregularis, R. cerebriforme, R. diaphanum and Gigaspora rosea, and their symbiotic lifestyle signature.</title>
        <authorList>
            <person name="Morin E."/>
            <person name="San Clemente H."/>
            <person name="Chen E.C.H."/>
            <person name="De La Providencia I."/>
            <person name="Hainaut M."/>
            <person name="Kuo A."/>
            <person name="Kohler A."/>
            <person name="Murat C."/>
            <person name="Tang N."/>
            <person name="Roy S."/>
            <person name="Loubradou J."/>
            <person name="Henrissat B."/>
            <person name="Grigoriev I.V."/>
            <person name="Corradi N."/>
            <person name="Roux C."/>
            <person name="Martin F.M."/>
        </authorList>
    </citation>
    <scope>NUCLEOTIDE SEQUENCE [LARGE SCALE GENOMIC DNA]</scope>
    <source>
        <strain evidence="1 2">DAOM 227022</strain>
    </source>
</reference>
<dbReference type="Proteomes" id="UP000265703">
    <property type="component" value="Unassembled WGS sequence"/>
</dbReference>
<proteinExistence type="predicted"/>
<evidence type="ECO:0000313" key="2">
    <source>
        <dbReference type="Proteomes" id="UP000265703"/>
    </source>
</evidence>
<comment type="caution">
    <text evidence="1">The sequence shown here is derived from an EMBL/GenBank/DDBJ whole genome shotgun (WGS) entry which is preliminary data.</text>
</comment>
<sequence>MTGIVNLKDLNNNNTEHYKRINIKPPLEDENYEVFGLVISKNNLKSEDFLIRFGLYDLNGFSAMIRTLENSNINATEIKECYILWMIIGNPLKLSVFSPKNRELEVNCIKESITLQPDNSYYSIKSSARLSQGDTVFVNIYCSTTNYELINIKLIGWSNNCIYFRIFKSIYKNSHLNISNPSIIISDSDEDDSDSLTNIKTNIIIDIRMCILSSEYKILGIDNKEGGCHLDLVGYTLTKENFSKRSSGENPISTKIDSK</sequence>